<keyword evidence="4" id="KW-0175">Coiled coil</keyword>
<evidence type="ECO:0000256" key="4">
    <source>
        <dbReference type="SAM" id="Coils"/>
    </source>
</evidence>
<comment type="subcellular location">
    <subcellularLocation>
        <location evidence="1">Nucleus</location>
    </subcellularLocation>
</comment>
<proteinExistence type="predicted"/>
<feature type="compositionally biased region" description="Basic and acidic residues" evidence="5">
    <location>
        <begin position="266"/>
        <end position="275"/>
    </location>
</feature>
<feature type="compositionally biased region" description="Low complexity" evidence="5">
    <location>
        <begin position="119"/>
        <end position="141"/>
    </location>
</feature>
<keyword evidence="3" id="KW-0539">Nucleus</keyword>
<dbReference type="InterPro" id="IPR007759">
    <property type="entry name" value="Asxl_HARE-HTH"/>
</dbReference>
<evidence type="ECO:0000313" key="8">
    <source>
        <dbReference type="Proteomes" id="UP000830375"/>
    </source>
</evidence>
<reference evidence="7 8" key="1">
    <citation type="submission" date="2022-01" db="EMBL/GenBank/DDBJ databases">
        <title>A high-quality chromosome-level genome assembly of rohu carp, Labeo rohita.</title>
        <authorList>
            <person name="Arick M.A. II"/>
            <person name="Hsu C.-Y."/>
            <person name="Magbanua Z."/>
            <person name="Pechanova O."/>
            <person name="Grover C."/>
            <person name="Miller E."/>
            <person name="Thrash A."/>
            <person name="Ezzel L."/>
            <person name="Alam S."/>
            <person name="Benzie J."/>
            <person name="Hamilton M."/>
            <person name="Karsi A."/>
            <person name="Lawrence M.L."/>
            <person name="Peterson D.G."/>
        </authorList>
    </citation>
    <scope>NUCLEOTIDE SEQUENCE [LARGE SCALE GENOMIC DNA]</scope>
    <source>
        <strain evidence="8">BAU-BD-2019</strain>
        <tissue evidence="7">Blood</tissue>
    </source>
</reference>
<evidence type="ECO:0000256" key="3">
    <source>
        <dbReference type="ARBA" id="ARBA00023242"/>
    </source>
</evidence>
<dbReference type="Pfam" id="PF05964">
    <property type="entry name" value="FYRN"/>
    <property type="match status" value="1"/>
</dbReference>
<evidence type="ECO:0000256" key="5">
    <source>
        <dbReference type="SAM" id="MobiDB-lite"/>
    </source>
</evidence>
<dbReference type="EMBL" id="JACTAM010000018">
    <property type="protein sequence ID" value="KAI2653660.1"/>
    <property type="molecule type" value="Genomic_DNA"/>
</dbReference>
<dbReference type="PANTHER" id="PTHR22715">
    <property type="entry name" value="TRANSFORMING GROWTH FACTOR BETA REGULATED GENE 1"/>
    <property type="match status" value="1"/>
</dbReference>
<evidence type="ECO:0000313" key="7">
    <source>
        <dbReference type="EMBL" id="KAI2653660.1"/>
    </source>
</evidence>
<dbReference type="InterPro" id="IPR003889">
    <property type="entry name" value="FYrich_C"/>
</dbReference>
<gene>
    <name evidence="7" type="ORF">H4Q32_013978</name>
</gene>
<dbReference type="InterPro" id="IPR003888">
    <property type="entry name" value="FYrich_N"/>
</dbReference>
<name>A0ABQ8LSP1_LABRO</name>
<evidence type="ECO:0000256" key="1">
    <source>
        <dbReference type="ARBA" id="ARBA00004123"/>
    </source>
</evidence>
<evidence type="ECO:0000259" key="6">
    <source>
        <dbReference type="PROSITE" id="PS51913"/>
    </source>
</evidence>
<feature type="region of interest" description="Disordered" evidence="5">
    <location>
        <begin position="119"/>
        <end position="161"/>
    </location>
</feature>
<dbReference type="PROSITE" id="PS51542">
    <property type="entry name" value="FYRN"/>
    <property type="match status" value="1"/>
</dbReference>
<protein>
    <submittedName>
        <fullName evidence="7">Transforming growth factor beta regulator 1</fullName>
    </submittedName>
</protein>
<sequence length="525" mass="57905">MDSLNFESEMEADGQGSYSLFPALDSMNSLTGAAESLDASTSSCCIVLEEAGRPMHIKEIKQRIIDRGLVQSNAKSSLEAVMYRETQKGSRRFKRIESRNGVFALLTDEERQHALQAFSAQSTFSSSGSGSSVGPLPSPTGHAESRPKVRKGPRKNQNEKYRLKYMRLRKAARAMIFENAALYDEIAHLEEKFVRAKEERRFLLKSLLQYQSLAEGESVPTPSCSTLPPATLSSVAPVGTALPGTHSQATGLSGSEDSLLKKPKKERKERGRENGREEFMKKICKKRKVAEGGVRKLVQPISLDSSGRPVFPIVLGGLTVYSLGEIITDRALFHDETAIYPVGFCSTRVFASMKNPDQKCLYTCQIKDGGQGPQFEIAPEDDPQNAIVASSALTCHANLLKAIAARRGRPLTNIVPSGADFFWFFSPHHSELDPELPWGSQMQQVCRPGDGQVAHGLSEDDASVNFESFQRVQNCEESLTSQNLTTEHSSTGQTTPQTTTNHYCIIINIFVVVKSHLFILCFVLY</sequence>
<organism evidence="7 8">
    <name type="scientific">Labeo rohita</name>
    <name type="common">Indian major carp</name>
    <name type="synonym">Cyprinus rohita</name>
    <dbReference type="NCBI Taxonomy" id="84645"/>
    <lineage>
        <taxon>Eukaryota</taxon>
        <taxon>Metazoa</taxon>
        <taxon>Chordata</taxon>
        <taxon>Craniata</taxon>
        <taxon>Vertebrata</taxon>
        <taxon>Euteleostomi</taxon>
        <taxon>Actinopterygii</taxon>
        <taxon>Neopterygii</taxon>
        <taxon>Teleostei</taxon>
        <taxon>Ostariophysi</taxon>
        <taxon>Cypriniformes</taxon>
        <taxon>Cyprinidae</taxon>
        <taxon>Labeoninae</taxon>
        <taxon>Labeonini</taxon>
        <taxon>Labeo</taxon>
    </lineage>
</organism>
<comment type="caution">
    <text evidence="7">The sequence shown here is derived from an EMBL/GenBank/DDBJ whole genome shotgun (WGS) entry which is preliminary data.</text>
</comment>
<dbReference type="InterPro" id="IPR040092">
    <property type="entry name" value="TBRG1"/>
</dbReference>
<dbReference type="Proteomes" id="UP000830375">
    <property type="component" value="Unassembled WGS sequence"/>
</dbReference>
<dbReference type="SMART" id="SM00541">
    <property type="entry name" value="FYRN"/>
    <property type="match status" value="1"/>
</dbReference>
<accession>A0ABQ8LSP1</accession>
<feature type="compositionally biased region" description="Polar residues" evidence="5">
    <location>
        <begin position="245"/>
        <end position="256"/>
    </location>
</feature>
<evidence type="ECO:0000256" key="2">
    <source>
        <dbReference type="ARBA" id="ARBA00023163"/>
    </source>
</evidence>
<feature type="region of interest" description="Disordered" evidence="5">
    <location>
        <begin position="237"/>
        <end position="275"/>
    </location>
</feature>
<dbReference type="Pfam" id="PF05965">
    <property type="entry name" value="FYRC"/>
    <property type="match status" value="1"/>
</dbReference>
<keyword evidence="2" id="KW-0804">Transcription</keyword>
<keyword evidence="8" id="KW-1185">Reference proteome</keyword>
<dbReference type="PANTHER" id="PTHR22715:SF0">
    <property type="entry name" value="TRANSFORMING GROWTH FACTOR BETA REGULATOR 1"/>
    <property type="match status" value="1"/>
</dbReference>
<dbReference type="Pfam" id="PF05066">
    <property type="entry name" value="HARE-HTH"/>
    <property type="match status" value="1"/>
</dbReference>
<dbReference type="PROSITE" id="PS51913">
    <property type="entry name" value="HTH_HARE"/>
    <property type="match status" value="1"/>
</dbReference>
<dbReference type="Gene3D" id="3.30.160.360">
    <property type="match status" value="1"/>
</dbReference>
<feature type="domain" description="HTH HARE-type" evidence="6">
    <location>
        <begin position="38"/>
        <end position="108"/>
    </location>
</feature>
<feature type="coiled-coil region" evidence="4">
    <location>
        <begin position="179"/>
        <end position="206"/>
    </location>
</feature>